<protein>
    <recommendedName>
        <fullName evidence="2">Leucine-binding protein domain-containing protein</fullName>
    </recommendedName>
</protein>
<dbReference type="PANTHER" id="PTHR30483">
    <property type="entry name" value="LEUCINE-SPECIFIC-BINDING PROTEIN"/>
    <property type="match status" value="1"/>
</dbReference>
<keyword evidence="1" id="KW-0732">Signal</keyword>
<keyword evidence="4" id="KW-1185">Reference proteome</keyword>
<dbReference type="Proteomes" id="UP000245934">
    <property type="component" value="Unassembled WGS sequence"/>
</dbReference>
<evidence type="ECO:0000313" key="4">
    <source>
        <dbReference type="Proteomes" id="UP000245934"/>
    </source>
</evidence>
<accession>A0A2V2N8K0</accession>
<dbReference type="EMBL" id="QGMZ01000028">
    <property type="protein sequence ID" value="PWR71911.1"/>
    <property type="molecule type" value="Genomic_DNA"/>
</dbReference>
<gene>
    <name evidence="3" type="ORF">DLD82_12910</name>
</gene>
<name>A0A2V2N8K0_9EURY</name>
<proteinExistence type="predicted"/>
<organism evidence="3 4">
    <name type="scientific">Methanospirillum stamsii</name>
    <dbReference type="NCBI Taxonomy" id="1277351"/>
    <lineage>
        <taxon>Archaea</taxon>
        <taxon>Methanobacteriati</taxon>
        <taxon>Methanobacteriota</taxon>
        <taxon>Stenosarchaea group</taxon>
        <taxon>Methanomicrobia</taxon>
        <taxon>Methanomicrobiales</taxon>
        <taxon>Methanospirillaceae</taxon>
        <taxon>Methanospirillum</taxon>
    </lineage>
</organism>
<dbReference type="OrthoDB" id="21336at2157"/>
<dbReference type="InterPro" id="IPR051010">
    <property type="entry name" value="BCAA_transport"/>
</dbReference>
<dbReference type="AlphaFoldDB" id="A0A2V2N8K0"/>
<evidence type="ECO:0000259" key="2">
    <source>
        <dbReference type="Pfam" id="PF13458"/>
    </source>
</evidence>
<dbReference type="InterPro" id="IPR028081">
    <property type="entry name" value="Leu-bd"/>
</dbReference>
<dbReference type="GeneID" id="97610127"/>
<sequence>MNRLLGLLFVVILLVSVVSADKQIIIGAIIDKSGDTASFAPGIETTIDLAASDLNDFYKKLNKNITVVIKKEFTNGTSESAATAAENLVSEGAQLIVGPTTSEELSGCLPVLTREKILSINPTSSVKLAMPEDPVIRLCPGDLSLINAIASYNTVITGTIPQKTVVVSRGDLYGLDLSEKVKSITQVSDTVIYSPGTRDFTNTLEELNSSVSSLIDSYGEKNVCVFAISIDEISDLLAQASEYPNLRKIQWSGMDGVALNPTILLNETAAQFAYDTQLATISFNMAQPGGSNYWHVYDNIQAETDGHQPCIYEILPYDEVVMGARILENNASTLEENLKFAEILGNNMYGATGWLKIDDNGDRKYGDYYFYLPQKGADGTIKWVPCFAYLDGLNTTIPLSGVYNTLLEKIINK</sequence>
<dbReference type="PANTHER" id="PTHR30483:SF40">
    <property type="entry name" value="HISTIDINE KINASE"/>
    <property type="match status" value="1"/>
</dbReference>
<evidence type="ECO:0000256" key="1">
    <source>
        <dbReference type="ARBA" id="ARBA00022729"/>
    </source>
</evidence>
<dbReference type="InterPro" id="IPR028082">
    <property type="entry name" value="Peripla_BP_I"/>
</dbReference>
<reference evidence="3 4" key="1">
    <citation type="submission" date="2018-05" db="EMBL/GenBank/DDBJ databases">
        <title>Draft genome of Methanospirillum stamsii Pt1.</title>
        <authorList>
            <person name="Dueholm M.S."/>
            <person name="Nielsen P.H."/>
            <person name="Bakmann L.F."/>
            <person name="Otzen D.E."/>
        </authorList>
    </citation>
    <scope>NUCLEOTIDE SEQUENCE [LARGE SCALE GENOMIC DNA]</scope>
    <source>
        <strain evidence="3 4">Pt1</strain>
    </source>
</reference>
<dbReference type="SUPFAM" id="SSF53822">
    <property type="entry name" value="Periplasmic binding protein-like I"/>
    <property type="match status" value="1"/>
</dbReference>
<feature type="domain" description="Leucine-binding protein" evidence="2">
    <location>
        <begin position="24"/>
        <end position="210"/>
    </location>
</feature>
<evidence type="ECO:0000313" key="3">
    <source>
        <dbReference type="EMBL" id="PWR71911.1"/>
    </source>
</evidence>
<dbReference type="RefSeq" id="WP_109941543.1">
    <property type="nucleotide sequence ID" value="NZ_CP176366.1"/>
</dbReference>
<dbReference type="Gene3D" id="3.40.50.2300">
    <property type="match status" value="2"/>
</dbReference>
<comment type="caution">
    <text evidence="3">The sequence shown here is derived from an EMBL/GenBank/DDBJ whole genome shotgun (WGS) entry which is preliminary data.</text>
</comment>
<dbReference type="Pfam" id="PF13458">
    <property type="entry name" value="Peripla_BP_6"/>
    <property type="match status" value="1"/>
</dbReference>